<organism evidence="1 2">
    <name type="scientific">Taxus chinensis</name>
    <name type="common">Chinese yew</name>
    <name type="synonym">Taxus wallichiana var. chinensis</name>
    <dbReference type="NCBI Taxonomy" id="29808"/>
    <lineage>
        <taxon>Eukaryota</taxon>
        <taxon>Viridiplantae</taxon>
        <taxon>Streptophyta</taxon>
        <taxon>Embryophyta</taxon>
        <taxon>Tracheophyta</taxon>
        <taxon>Spermatophyta</taxon>
        <taxon>Pinopsida</taxon>
        <taxon>Pinidae</taxon>
        <taxon>Conifers II</taxon>
        <taxon>Cupressales</taxon>
        <taxon>Taxaceae</taxon>
        <taxon>Taxus</taxon>
    </lineage>
</organism>
<dbReference type="EMBL" id="JAHRHJ020000007">
    <property type="protein sequence ID" value="KAH9308210.1"/>
    <property type="molecule type" value="Genomic_DNA"/>
</dbReference>
<keyword evidence="2" id="KW-1185">Reference proteome</keyword>
<protein>
    <submittedName>
        <fullName evidence="1">Uncharacterized protein</fullName>
    </submittedName>
</protein>
<proteinExistence type="predicted"/>
<accession>A0AA38L1A3</accession>
<evidence type="ECO:0000313" key="1">
    <source>
        <dbReference type="EMBL" id="KAH9308210.1"/>
    </source>
</evidence>
<gene>
    <name evidence="1" type="ORF">KI387_036121</name>
</gene>
<evidence type="ECO:0000313" key="2">
    <source>
        <dbReference type="Proteomes" id="UP000824469"/>
    </source>
</evidence>
<feature type="non-terminal residue" evidence="1">
    <location>
        <position position="83"/>
    </location>
</feature>
<comment type="caution">
    <text evidence="1">The sequence shown here is derived from an EMBL/GenBank/DDBJ whole genome shotgun (WGS) entry which is preliminary data.</text>
</comment>
<dbReference type="Proteomes" id="UP000824469">
    <property type="component" value="Unassembled WGS sequence"/>
</dbReference>
<feature type="non-terminal residue" evidence="1">
    <location>
        <position position="1"/>
    </location>
</feature>
<dbReference type="AlphaFoldDB" id="A0AA38L1A3"/>
<sequence length="83" mass="9439">KQDQIFLPLALAWDSLRAPNNKLLHHDIVPILTANGKRTATAVSLPPKWTWHRGSLEALLDNGGDNLIRHQKYGYTVMNLEQR</sequence>
<reference evidence="1 2" key="1">
    <citation type="journal article" date="2021" name="Nat. Plants">
        <title>The Taxus genome provides insights into paclitaxel biosynthesis.</title>
        <authorList>
            <person name="Xiong X."/>
            <person name="Gou J."/>
            <person name="Liao Q."/>
            <person name="Li Y."/>
            <person name="Zhou Q."/>
            <person name="Bi G."/>
            <person name="Li C."/>
            <person name="Du R."/>
            <person name="Wang X."/>
            <person name="Sun T."/>
            <person name="Guo L."/>
            <person name="Liang H."/>
            <person name="Lu P."/>
            <person name="Wu Y."/>
            <person name="Zhang Z."/>
            <person name="Ro D.K."/>
            <person name="Shang Y."/>
            <person name="Huang S."/>
            <person name="Yan J."/>
        </authorList>
    </citation>
    <scope>NUCLEOTIDE SEQUENCE [LARGE SCALE GENOMIC DNA]</scope>
    <source>
        <strain evidence="1">Ta-2019</strain>
    </source>
</reference>
<name>A0AA38L1A3_TAXCH</name>